<dbReference type="Proteomes" id="UP000266693">
    <property type="component" value="Unassembled WGS sequence"/>
</dbReference>
<sequence length="481" mass="53566">MGRHAGLGISRPAPVARGARHPVAVPETPTLFRSAGRGPARRDLRFPQPDREGAGMTEDTRMAATHAANAYQKAGQARFREEVIAGGAPYVIAEAVTPHEIFHALDIPVISLPWYSAIISAKQLSPYYFGLMDKLGYHDGLPRYGSLPFMTTLDGDRDRAPYGGLPKPLMILERLRGDFGQKIGEQWARAFGGDVPLVSLDSSSLADLGSPWFDRNQHGWEELYGSDRLDFQVEQLKGVIALTEALTHRALDPEELRKVMHLVNQAGEQVDRAKRLIGGTKPVPVSLPEQLTNIMAATWNRGGQWAVDHLTAYCDEIEERIDKGYAICPNEKVRLLWVNNGLWFNTGFYRAFEESHGATFVWSMYSNFLSDGYRKYFDDGVDPLRALAARHISMNEQLHLPGWMAEWIVQQAKDYQCDGAVVLVPIGDRMSSFGTKICQLALEQAGIPTLELTASMVDSRLWDNDAMIAKVGRFIEERIAA</sequence>
<protein>
    <submittedName>
        <fullName evidence="3">2-hydroxyacyl-CoA dehydratase</fullName>
    </submittedName>
</protein>
<dbReference type="AlphaFoldDB" id="A0A396S793"/>
<feature type="compositionally biased region" description="Basic and acidic residues" evidence="2">
    <location>
        <begin position="40"/>
        <end position="56"/>
    </location>
</feature>
<dbReference type="InterPro" id="IPR010327">
    <property type="entry name" value="FldB/FldC_alpha/beta"/>
</dbReference>
<evidence type="ECO:0000256" key="2">
    <source>
        <dbReference type="SAM" id="MobiDB-lite"/>
    </source>
</evidence>
<dbReference type="Pfam" id="PF06050">
    <property type="entry name" value="HGD-D"/>
    <property type="match status" value="1"/>
</dbReference>
<reference evidence="3 4" key="1">
    <citation type="submission" date="2018-08" db="EMBL/GenBank/DDBJ databases">
        <title>The multiple taxonomic identification of Sphingomonas gilva.</title>
        <authorList>
            <person name="Zhu D."/>
            <person name="Zheng S."/>
        </authorList>
    </citation>
    <scope>NUCLEOTIDE SEQUENCE [LARGE SCALE GENOMIC DNA]</scope>
    <source>
        <strain evidence="3 4">ZDH117</strain>
    </source>
</reference>
<comment type="similarity">
    <text evidence="1">Belongs to the FldB/FldC dehydratase alpha/beta subunit family.</text>
</comment>
<accession>A0A396S793</accession>
<evidence type="ECO:0000313" key="4">
    <source>
        <dbReference type="Proteomes" id="UP000266693"/>
    </source>
</evidence>
<dbReference type="EMBL" id="QWLV01000001">
    <property type="protein sequence ID" value="RHW19265.1"/>
    <property type="molecule type" value="Genomic_DNA"/>
</dbReference>
<gene>
    <name evidence="3" type="ORF">D1610_03930</name>
</gene>
<dbReference type="PANTHER" id="PTHR30548">
    <property type="entry name" value="2-HYDROXYGLUTARYL-COA DEHYDRATASE, D-COMPONENT-RELATED"/>
    <property type="match status" value="1"/>
</dbReference>
<name>A0A396S793_9SPHN</name>
<evidence type="ECO:0000256" key="1">
    <source>
        <dbReference type="ARBA" id="ARBA00005806"/>
    </source>
</evidence>
<dbReference type="OrthoDB" id="3175226at2"/>
<organism evidence="3 4">
    <name type="scientific">Sphingomonas gilva</name>
    <dbReference type="NCBI Taxonomy" id="2305907"/>
    <lineage>
        <taxon>Bacteria</taxon>
        <taxon>Pseudomonadati</taxon>
        <taxon>Pseudomonadota</taxon>
        <taxon>Alphaproteobacteria</taxon>
        <taxon>Sphingomonadales</taxon>
        <taxon>Sphingomonadaceae</taxon>
        <taxon>Sphingomonas</taxon>
    </lineage>
</organism>
<feature type="region of interest" description="Disordered" evidence="2">
    <location>
        <begin position="1"/>
        <end position="56"/>
    </location>
</feature>
<dbReference type="Gene3D" id="3.40.50.11900">
    <property type="match status" value="1"/>
</dbReference>
<evidence type="ECO:0000313" key="3">
    <source>
        <dbReference type="EMBL" id="RHW19265.1"/>
    </source>
</evidence>
<dbReference type="PANTHER" id="PTHR30548:SF2">
    <property type="entry name" value="2-HYDROXYACYL-COA DEHYDRATASE,D-COMPONENT"/>
    <property type="match status" value="1"/>
</dbReference>
<keyword evidence="4" id="KW-1185">Reference proteome</keyword>
<comment type="caution">
    <text evidence="3">The sequence shown here is derived from an EMBL/GenBank/DDBJ whole genome shotgun (WGS) entry which is preliminary data.</text>
</comment>
<proteinExistence type="inferred from homology"/>